<dbReference type="InterPro" id="IPR028974">
    <property type="entry name" value="TSP_type-3_rpt"/>
</dbReference>
<name>A0A381XPU8_9ZZZZ</name>
<evidence type="ECO:0000256" key="1">
    <source>
        <dbReference type="SAM" id="MobiDB-lite"/>
    </source>
</evidence>
<evidence type="ECO:0000313" key="2">
    <source>
        <dbReference type="EMBL" id="SVA66738.1"/>
    </source>
</evidence>
<accession>A0A381XPU8</accession>
<sequence>MKKKLFILTFGISFILAKSFTVSDPPMIYIYHFVSYDTTSIILHGGQQDASQNKILRLPMFNRGDVSTGGEDLVVGKPLDPKLVSAMVTSAVAKNTHVNIAGESIQNRIKTDNFIKLVKSYDYPKRTDFIFIGEINTVATQYEIDLKLIDVSTQIIVSAESFNLPFKSMNDLRTKIDGVVTPLMQTIVTPFIGNAYVRVDSTSRDRIRWDDISIRPLKTVVGSDLKKTSESDFAPYQTETMPIAFLKTHDKLLSKFLPTDYKLVGGAFLAGNYRFRAFLKNNEKPFETDFTVKAGDLNEIHMSLPYTPPPKDTDGDGIPDKDDACPETPGEPNDDPEKNGCPPPPPPKLFGNITVLNVWSGVGFELRRIYDEYDDEVIMEGYKDNAELNVNSHQHNNRVNKDKTSVTVLDLPLGTYVRNSYARSDERFPGKHYVNLFSDNDTLKLNKAAMTIKTKIADQNKTTGREVIIYFDPFTPEEDDEYRLFLDETASPFAITRIVGEIHIVGFPTNHSGTIKVEREGFQDGVVSIKRGSKKLYLIANLNNAGDEPEETVQGKLGSLWK</sequence>
<feature type="region of interest" description="Disordered" evidence="1">
    <location>
        <begin position="301"/>
        <end position="346"/>
    </location>
</feature>
<gene>
    <name evidence="2" type="ORF">METZ01_LOCUS119592</name>
</gene>
<dbReference type="GO" id="GO:0005509">
    <property type="term" value="F:calcium ion binding"/>
    <property type="evidence" value="ECO:0007669"/>
    <property type="project" value="InterPro"/>
</dbReference>
<proteinExistence type="predicted"/>
<dbReference type="AlphaFoldDB" id="A0A381XPU8"/>
<protein>
    <submittedName>
        <fullName evidence="2">Uncharacterized protein</fullName>
    </submittedName>
</protein>
<organism evidence="2">
    <name type="scientific">marine metagenome</name>
    <dbReference type="NCBI Taxonomy" id="408172"/>
    <lineage>
        <taxon>unclassified sequences</taxon>
        <taxon>metagenomes</taxon>
        <taxon>ecological metagenomes</taxon>
    </lineage>
</organism>
<feature type="compositionally biased region" description="Basic and acidic residues" evidence="1">
    <location>
        <begin position="311"/>
        <end position="324"/>
    </location>
</feature>
<dbReference type="SUPFAM" id="SSF103647">
    <property type="entry name" value="TSP type-3 repeat"/>
    <property type="match status" value="1"/>
</dbReference>
<reference evidence="2" key="1">
    <citation type="submission" date="2018-05" db="EMBL/GenBank/DDBJ databases">
        <authorList>
            <person name="Lanie J.A."/>
            <person name="Ng W.-L."/>
            <person name="Kazmierczak K.M."/>
            <person name="Andrzejewski T.M."/>
            <person name="Davidsen T.M."/>
            <person name="Wayne K.J."/>
            <person name="Tettelin H."/>
            <person name="Glass J.I."/>
            <person name="Rusch D."/>
            <person name="Podicherti R."/>
            <person name="Tsui H.-C.T."/>
            <person name="Winkler M.E."/>
        </authorList>
    </citation>
    <scope>NUCLEOTIDE SEQUENCE</scope>
</reference>
<dbReference type="EMBL" id="UINC01015936">
    <property type="protein sequence ID" value="SVA66738.1"/>
    <property type="molecule type" value="Genomic_DNA"/>
</dbReference>